<feature type="non-terminal residue" evidence="2">
    <location>
        <position position="707"/>
    </location>
</feature>
<organism evidence="2 3">
    <name type="scientific">Ascobolus immersus RN42</name>
    <dbReference type="NCBI Taxonomy" id="1160509"/>
    <lineage>
        <taxon>Eukaryota</taxon>
        <taxon>Fungi</taxon>
        <taxon>Dikarya</taxon>
        <taxon>Ascomycota</taxon>
        <taxon>Pezizomycotina</taxon>
        <taxon>Pezizomycetes</taxon>
        <taxon>Pezizales</taxon>
        <taxon>Ascobolaceae</taxon>
        <taxon>Ascobolus</taxon>
    </lineage>
</organism>
<feature type="compositionally biased region" description="Polar residues" evidence="1">
    <location>
        <begin position="622"/>
        <end position="633"/>
    </location>
</feature>
<dbReference type="EMBL" id="ML120160">
    <property type="protein sequence ID" value="RPA70654.1"/>
    <property type="molecule type" value="Genomic_DNA"/>
</dbReference>
<evidence type="ECO:0000313" key="2">
    <source>
        <dbReference type="EMBL" id="RPA70654.1"/>
    </source>
</evidence>
<feature type="compositionally biased region" description="Polar residues" evidence="1">
    <location>
        <begin position="177"/>
        <end position="188"/>
    </location>
</feature>
<evidence type="ECO:0000313" key="3">
    <source>
        <dbReference type="Proteomes" id="UP000275078"/>
    </source>
</evidence>
<feature type="region of interest" description="Disordered" evidence="1">
    <location>
        <begin position="1"/>
        <end position="135"/>
    </location>
</feature>
<sequence>LEQRLRGPVPTPVPPATSSVPARSAPTQPTPISSSIDPKTPSRPVPSVCPSAPYSSRFSHPAGESYRSPEADPILSSPILSSPSESDHEPDHDSDPTVEDDLVSFLHDLDTSHLIDQPLGSSTPPRPDIPDVLSLFSRPSPLPTTAPPHSIRYGFDYVAAAEAERVKKLLTNALNEDYSTFAESSPTTIAEELPEPHIEEPQDSTARHEVEQSSLTYPLPGSFFPPPSPLSSTNVVSGQPFSWRTDKSAPLSQAPSDKSAASLPTDQDPTRSQSLTDKSVSSPPLHSDKSVPSSPTMVGFTPEQMEQFKTIAELFTKAQAAAPATTASTSSTTSSDYFKQQALRPEVAGLFWPDYDPRSQGHGNYNNLGMGLDSLITNKDGTFYRDCQAWFDIWPRLSEAAGGDNKLAALLEVYLRGTAKFWWSFSLTDEERTAMRKDLKLFAEKVSSRFAPKASTALAQLNTLVFSMRDVMAGKSVSVWFHQRYRCVQQAGVSKVSDILQDCWAGLDAQLRCNVVAPSPDETTESFVNRLEQMEVTWREAVRNNTQVRSNPYPYYPQSRGLMSYAPASNNPFRGPPHMGPGRPPFVPNTRLPFAPYMGRGGRGYGYGPYRPSPYGPMGRFQQPQGRGFSTNPRGYGSYGQSDARGYGGSSSQSRTLTNPNSQAGSSNPTSSSTEMVVRNQTTPSNTNIPNTAGNTAFNNAYRAAQR</sequence>
<feature type="compositionally biased region" description="Basic and acidic residues" evidence="1">
    <location>
        <begin position="194"/>
        <end position="211"/>
    </location>
</feature>
<feature type="non-terminal residue" evidence="2">
    <location>
        <position position="1"/>
    </location>
</feature>
<feature type="region of interest" description="Disordered" evidence="1">
    <location>
        <begin position="608"/>
        <end position="707"/>
    </location>
</feature>
<dbReference type="STRING" id="1160509.A0A3N4HLV3"/>
<name>A0A3N4HLV3_ASCIM</name>
<feature type="compositionally biased region" description="Basic and acidic residues" evidence="1">
    <location>
        <begin position="85"/>
        <end position="95"/>
    </location>
</feature>
<reference evidence="2 3" key="1">
    <citation type="journal article" date="2018" name="Nat. Ecol. Evol.">
        <title>Pezizomycetes genomes reveal the molecular basis of ectomycorrhizal truffle lifestyle.</title>
        <authorList>
            <person name="Murat C."/>
            <person name="Payen T."/>
            <person name="Noel B."/>
            <person name="Kuo A."/>
            <person name="Morin E."/>
            <person name="Chen J."/>
            <person name="Kohler A."/>
            <person name="Krizsan K."/>
            <person name="Balestrini R."/>
            <person name="Da Silva C."/>
            <person name="Montanini B."/>
            <person name="Hainaut M."/>
            <person name="Levati E."/>
            <person name="Barry K.W."/>
            <person name="Belfiori B."/>
            <person name="Cichocki N."/>
            <person name="Clum A."/>
            <person name="Dockter R.B."/>
            <person name="Fauchery L."/>
            <person name="Guy J."/>
            <person name="Iotti M."/>
            <person name="Le Tacon F."/>
            <person name="Lindquist E.A."/>
            <person name="Lipzen A."/>
            <person name="Malagnac F."/>
            <person name="Mello A."/>
            <person name="Molinier V."/>
            <person name="Miyauchi S."/>
            <person name="Poulain J."/>
            <person name="Riccioni C."/>
            <person name="Rubini A."/>
            <person name="Sitrit Y."/>
            <person name="Splivallo R."/>
            <person name="Traeger S."/>
            <person name="Wang M."/>
            <person name="Zifcakova L."/>
            <person name="Wipf D."/>
            <person name="Zambonelli A."/>
            <person name="Paolocci F."/>
            <person name="Nowrousian M."/>
            <person name="Ottonello S."/>
            <person name="Baldrian P."/>
            <person name="Spatafora J.W."/>
            <person name="Henrissat B."/>
            <person name="Nagy L.G."/>
            <person name="Aury J.M."/>
            <person name="Wincker P."/>
            <person name="Grigoriev I.V."/>
            <person name="Bonfante P."/>
            <person name="Martin F.M."/>
        </authorList>
    </citation>
    <scope>NUCLEOTIDE SEQUENCE [LARGE SCALE GENOMIC DNA]</scope>
    <source>
        <strain evidence="2 3">RN42</strain>
    </source>
</reference>
<gene>
    <name evidence="2" type="ORF">BJ508DRAFT_316338</name>
</gene>
<accession>A0A3N4HLV3</accession>
<keyword evidence="3" id="KW-1185">Reference proteome</keyword>
<evidence type="ECO:0000256" key="1">
    <source>
        <dbReference type="SAM" id="MobiDB-lite"/>
    </source>
</evidence>
<feature type="compositionally biased region" description="Low complexity" evidence="1">
    <location>
        <begin position="16"/>
        <end position="27"/>
    </location>
</feature>
<proteinExistence type="predicted"/>
<dbReference type="Proteomes" id="UP000275078">
    <property type="component" value="Unassembled WGS sequence"/>
</dbReference>
<feature type="compositionally biased region" description="Polar residues" evidence="1">
    <location>
        <begin position="650"/>
        <end position="699"/>
    </location>
</feature>
<dbReference type="AlphaFoldDB" id="A0A3N4HLV3"/>
<feature type="compositionally biased region" description="Polar residues" evidence="1">
    <location>
        <begin position="233"/>
        <end position="242"/>
    </location>
</feature>
<feature type="compositionally biased region" description="Polar residues" evidence="1">
    <location>
        <begin position="262"/>
        <end position="296"/>
    </location>
</feature>
<feature type="region of interest" description="Disordered" evidence="1">
    <location>
        <begin position="177"/>
        <end position="299"/>
    </location>
</feature>
<dbReference type="OrthoDB" id="3599405at2759"/>
<feature type="compositionally biased region" description="Low complexity" evidence="1">
    <location>
        <begin position="73"/>
        <end position="84"/>
    </location>
</feature>
<protein>
    <submittedName>
        <fullName evidence="2">Uncharacterized protein</fullName>
    </submittedName>
</protein>